<comment type="caution">
    <text evidence="2">The sequence shown here is derived from an EMBL/GenBank/DDBJ whole genome shotgun (WGS) entry which is preliminary data.</text>
</comment>
<dbReference type="EMBL" id="BKCJ011805194">
    <property type="protein sequence ID" value="GFD54374.1"/>
    <property type="molecule type" value="Genomic_DNA"/>
</dbReference>
<protein>
    <submittedName>
        <fullName evidence="2">Uncharacterized protein</fullName>
    </submittedName>
</protein>
<dbReference type="AlphaFoldDB" id="A0A699XCV2"/>
<name>A0A699XCV2_TANCI</name>
<accession>A0A699XCV2</accession>
<evidence type="ECO:0000256" key="1">
    <source>
        <dbReference type="SAM" id="MobiDB-lite"/>
    </source>
</evidence>
<feature type="region of interest" description="Disordered" evidence="1">
    <location>
        <begin position="19"/>
        <end position="54"/>
    </location>
</feature>
<sequence>PGAHKADDDKLSRACIDEHRHADRLQQRQTADTGEGSEDDAERRNADEHGHTVAKTANVELMTGHGVSPYAPNVRRVVFRCLERSCTVESVYR</sequence>
<reference evidence="2" key="1">
    <citation type="journal article" date="2019" name="Sci. Rep.">
        <title>Draft genome of Tanacetum cinerariifolium, the natural source of mosquito coil.</title>
        <authorList>
            <person name="Yamashiro T."/>
            <person name="Shiraishi A."/>
            <person name="Satake H."/>
            <person name="Nakayama K."/>
        </authorList>
    </citation>
    <scope>NUCLEOTIDE SEQUENCE</scope>
</reference>
<feature type="non-terminal residue" evidence="2">
    <location>
        <position position="1"/>
    </location>
</feature>
<gene>
    <name evidence="2" type="ORF">Tci_926343</name>
</gene>
<evidence type="ECO:0000313" key="2">
    <source>
        <dbReference type="EMBL" id="GFD54374.1"/>
    </source>
</evidence>
<proteinExistence type="predicted"/>
<organism evidence="2">
    <name type="scientific">Tanacetum cinerariifolium</name>
    <name type="common">Dalmatian daisy</name>
    <name type="synonym">Chrysanthemum cinerariifolium</name>
    <dbReference type="NCBI Taxonomy" id="118510"/>
    <lineage>
        <taxon>Eukaryota</taxon>
        <taxon>Viridiplantae</taxon>
        <taxon>Streptophyta</taxon>
        <taxon>Embryophyta</taxon>
        <taxon>Tracheophyta</taxon>
        <taxon>Spermatophyta</taxon>
        <taxon>Magnoliopsida</taxon>
        <taxon>eudicotyledons</taxon>
        <taxon>Gunneridae</taxon>
        <taxon>Pentapetalae</taxon>
        <taxon>asterids</taxon>
        <taxon>campanulids</taxon>
        <taxon>Asterales</taxon>
        <taxon>Asteraceae</taxon>
        <taxon>Asteroideae</taxon>
        <taxon>Anthemideae</taxon>
        <taxon>Anthemidinae</taxon>
        <taxon>Tanacetum</taxon>
    </lineage>
</organism>
<feature type="compositionally biased region" description="Basic and acidic residues" evidence="1">
    <location>
        <begin position="41"/>
        <end position="51"/>
    </location>
</feature>